<keyword evidence="2" id="KW-1185">Reference proteome</keyword>
<comment type="caution">
    <text evidence="1">The sequence shown here is derived from an EMBL/GenBank/DDBJ whole genome shotgun (WGS) entry which is preliminary data.</text>
</comment>
<organism evidence="1 2">
    <name type="scientific">Eretmocerus hayati</name>
    <dbReference type="NCBI Taxonomy" id="131215"/>
    <lineage>
        <taxon>Eukaryota</taxon>
        <taxon>Metazoa</taxon>
        <taxon>Ecdysozoa</taxon>
        <taxon>Arthropoda</taxon>
        <taxon>Hexapoda</taxon>
        <taxon>Insecta</taxon>
        <taxon>Pterygota</taxon>
        <taxon>Neoptera</taxon>
        <taxon>Endopterygota</taxon>
        <taxon>Hymenoptera</taxon>
        <taxon>Apocrita</taxon>
        <taxon>Proctotrupomorpha</taxon>
        <taxon>Chalcidoidea</taxon>
        <taxon>Aphelinidae</taxon>
        <taxon>Aphelininae</taxon>
        <taxon>Eretmocerus</taxon>
    </lineage>
</organism>
<dbReference type="Proteomes" id="UP001239111">
    <property type="component" value="Chromosome 1"/>
</dbReference>
<gene>
    <name evidence="1" type="ORF">QAD02_021200</name>
</gene>
<reference evidence="1" key="1">
    <citation type="submission" date="2023-04" db="EMBL/GenBank/DDBJ databases">
        <title>A chromosome-level genome assembly of the parasitoid wasp Eretmocerus hayati.</title>
        <authorList>
            <person name="Zhong Y."/>
            <person name="Liu S."/>
            <person name="Liu Y."/>
        </authorList>
    </citation>
    <scope>NUCLEOTIDE SEQUENCE</scope>
    <source>
        <strain evidence="1">ZJU_SS_LIU_2023</strain>
    </source>
</reference>
<accession>A0ACC2PSQ8</accession>
<name>A0ACC2PSQ8_9HYME</name>
<evidence type="ECO:0000313" key="1">
    <source>
        <dbReference type="EMBL" id="KAJ8685407.1"/>
    </source>
</evidence>
<proteinExistence type="predicted"/>
<sequence length="1770" mass="201881">MTKNKHGLGRSLDTISSEIIQRVSNFKDINFDKSGEGSLFHQLAVKFKIGDKKTWQHKLRNQWNAKNSQLKSLVSNAFEVKKNLTLVPETNQLNADDKPVIKEKDRIDKHFSYADAVYQRPKIKVPSGLVVQAAKSAVASSAVFPEVPQHENNSARSDVISSDEFDVIDCGAGGNCLFHCCSYHCENDPSNHMKYRREVVDYVDNNWESEFEALSMTKEITDVDYEDFLKGRGWYRQVYNKRMGKFGTYGTDYELSIFVRLHSVGVSIYRAQEKSRNVVKWLGPDRITSASHLNLLFSGDRRDGHWQILRFRPDFKTKSPDSVAFDTFSEVALNRDVESACNSMSEVPNSSDIILDGKPHWRQISAVDTPSPEISSETIPSEMKDQQDSNSLSVESNVIETIDEITIPITANKNLIQSPQLTVDTTLEVSQADISSIQKKDELITPGKIASTVVEAKKFITLKHVRSNRKISLRAGAGIDSATPDPIFSQSYVDPVSSTFECISSAASPEPQDVSSSTNLIGSGVSRASARMADKKETAVSDHGLNGNRNDAKNFPKISRSSACSMGNPEVYSGFSFNDDKCVYDYESNDEEGTIKGPVEQNDANDHAHSEKKTARLDDSDDELTEESDSTVSDEDSDQLTSTNVKMRKQTKKIRAKLISCEKKIKDLQKRRKIAIKCNKELGQVEFPVTSLQDADGHFSTEEIHDTTRDLMLKALRITCVFGFYGKCRINKGNSITFYATCVSGGHEQHFRFHVKYTNEPVVLLLALSDQASKYVHENPERTTAHIRVKKRKEWGEKLEGIGAKEFLNKVAEETHEELAQDGNYQDYVSYNVVAKIRSENNCKNRLPLESYDMGDLIALQMSEEGSKDQFVRMAASPLEEHMWSEGATSALSDEEVVIWHGDATSARCRCPKGMGSVRILNHSIVARHPTTNLLLASAITCKHDITTIKRFFDNFKSYLVKEMFSRGRLPLENVYAAVFDWSWPHWHAFLEVFNGVDIDEYLHILYDYCNLGLMPTKKMILLKNCYGHYMKMSSRSLDKNFPQYKSPEGKPCKRFVMEMLSMLCVSRNLKELDLNFNFLCKILLAKSESSVNESINHMKNEIKKNEKKFGDTLSKTEELPKPNEYETILIVEEKSQAIYKRSEFYKRYLKILVKVKFDIEQMEKKVTEIDNKYYAPDVADHILVSWMAYAPIWTAIDLDLVSSKIGRLSNAYIESSFRGLDVVYFKYNPKASVADRVRQMKKSVTDSLARIRIGLPNADQKKNHRIELYPKPDTDSMIDEADNPFVEEAFVRKMINGKKGDKSTKVKEKTKLKSVLEVEKSIGKKKTEKSTKEEISEEKVVVGTRKRKYVAKIISNGNKKMKQDDSEHTPSQESDEPIVIPSLNGKPDGDETSGDDTEIRVLDTLEISDGPDSDEEALADTNNRMKQMEISGSFSTERSVERIEKIPKHYNGLTADPQFYNNDKPTSNVMVVGMYSSTLTISVPNTFMTCHEFSLIPPPAWFNDWLIDAYLASNIDSWDDVCHVSTDDTKYILGDKRESRFVKDRRVCQYQGQLKSRIMLPYSNGLHWRLFTIDTKKEEYMLLDPYWEDGGDSKALDYWKNFCRKCPPASPFNKLKDIDWKEAHMRERPFQKDGHNCGPFTLCYAERWGTGDGFRNDPKEFNPKTEKMEVVFDIDAYRYEIARKLLIRSKMMGDRCPYCGSHVNNDDSSIECEDCNRKFHKKCIIRIDRANKTYEKSNIYCNKFNCYICVLCESYRDNIPNEICNEIEK</sequence>
<protein>
    <submittedName>
        <fullName evidence="1">Uncharacterized protein</fullName>
    </submittedName>
</protein>
<evidence type="ECO:0000313" key="2">
    <source>
        <dbReference type="Proteomes" id="UP001239111"/>
    </source>
</evidence>
<dbReference type="EMBL" id="CM056741">
    <property type="protein sequence ID" value="KAJ8685407.1"/>
    <property type="molecule type" value="Genomic_DNA"/>
</dbReference>